<name>A0A8T9B4G0_9HELO</name>
<feature type="region of interest" description="Disordered" evidence="15">
    <location>
        <begin position="450"/>
        <end position="479"/>
    </location>
</feature>
<evidence type="ECO:0000256" key="10">
    <source>
        <dbReference type="ARBA" id="ARBA00022989"/>
    </source>
</evidence>
<comment type="similarity">
    <text evidence="3">Belongs to the ALG10 glucosyltransferase family.</text>
</comment>
<evidence type="ECO:0000256" key="11">
    <source>
        <dbReference type="ARBA" id="ARBA00023136"/>
    </source>
</evidence>
<keyword evidence="7" id="KW-0808">Transferase</keyword>
<keyword evidence="11 16" id="KW-0472">Membrane</keyword>
<dbReference type="PIRSF" id="PIRSF028810">
    <property type="entry name" value="Alpha1_2_glucosyltferase_Alg10"/>
    <property type="match status" value="1"/>
</dbReference>
<comment type="function">
    <text evidence="13">Dol-P-Glc:Glc(2)Man(9)GlcNAc(2)-PP-Dol alpha-1,2-glucosyltransferase that operates in the biosynthetic pathway of dolichol-linked oligosaccharides, the glycan precursors employed in protein asparagine (N)-glycosylation. The assembly of dolichol-linked oligosaccharides begins on the cytosolic side of the endoplasmic reticulum membrane and finishes in its lumen. The sequential addition of sugars to dolichol pyrophosphate produces dolichol-linked oligosaccharides containing fourteen sugars, including two GlcNAcs, nine mannoses and three glucoses. Once assembled, the oligosaccharide is transferred from the lipid to nascent proteins by oligosaccharyltransferases. In the lumen of the endoplasmic reticulum, adds the third and last glucose residue from dolichyl phosphate glucose (Dol-P-Glc) onto the lipid-linked oligosaccharide intermediate Glc(2)Man(9)GlcNAc(2)-PP-Dol to produce Glc(3)Man(9)GlcNAc(2)-PP-Dol.</text>
</comment>
<feature type="transmembrane region" description="Helical" evidence="16">
    <location>
        <begin position="305"/>
        <end position="324"/>
    </location>
</feature>
<dbReference type="OrthoDB" id="4769at2759"/>
<feature type="transmembrane region" description="Helical" evidence="16">
    <location>
        <begin position="336"/>
        <end position="355"/>
    </location>
</feature>
<dbReference type="PANTHER" id="PTHR12989">
    <property type="entry name" value="ALPHA-1,2-GLUCOSYLTRANSFERASE ALG10"/>
    <property type="match status" value="1"/>
</dbReference>
<evidence type="ECO:0000256" key="6">
    <source>
        <dbReference type="ARBA" id="ARBA00022676"/>
    </source>
</evidence>
<evidence type="ECO:0000256" key="13">
    <source>
        <dbReference type="ARBA" id="ARBA00044727"/>
    </source>
</evidence>
<dbReference type="Proteomes" id="UP000469559">
    <property type="component" value="Unassembled WGS sequence"/>
</dbReference>
<reference evidence="17 18" key="1">
    <citation type="submission" date="2018-05" db="EMBL/GenBank/DDBJ databases">
        <title>Whole genome sequencing for identification of molecular markers to develop diagnostic detection tools for the regulated plant pathogen Lachnellula willkommii.</title>
        <authorList>
            <person name="Giroux E."/>
            <person name="Bilodeau G."/>
        </authorList>
    </citation>
    <scope>NUCLEOTIDE SEQUENCE [LARGE SCALE GENOMIC DNA]</scope>
    <source>
        <strain evidence="17 18">CBS 203.66</strain>
    </source>
</reference>
<keyword evidence="9" id="KW-0256">Endoplasmic reticulum</keyword>
<feature type="compositionally biased region" description="Low complexity" evidence="15">
    <location>
        <begin position="466"/>
        <end position="479"/>
    </location>
</feature>
<sequence>MPSNGPKWLPGILFLLDIPTHLLLGPSKLLALLSFTTLWALSKYWHGQVTRLVPDPYLDEVFHVPQALAYCEGEYGVWDPKLTTPPGLYAFAVMFIKTQINGTCDVYKLRLFNVFALLFTMIYACDCRALISSRPGTAIKNLKAGIVSGETLHTALNIALFPPLFFFSGLFYTDVLSTAVVLRMYSLFLQGGGKGKEREKVGLYLTGMVALTMRQTNIFWVAVFMGGLEAVRTIEGNKSPASSKEPVPKTWQEHGVSTLKKWSRGEIHDIYLRDAGVHDFILCALSIGVAIISKPVLILTRLWPYIALLVSFAVFVFWNGGVVLGDKSNHVATIHLPQLLYIWPFITFFSAPLILPALSSLLSATTSPSRPAWKYVLNATYMTAALVLTLGIIKYNTIIHPFTLADNRHYIFYVFRYSILRHPAIRYVLAPVYLICAYLVSLTLSPAPPLSSPSPTQPTPNQIPNSKPLSSITTTTTTTPKTSLPLILLATTTLSLVTAPLVEPRYFIIPWVLWRLHVPNNNRNDNRNGKGRSQGQGKGNGGYMHDYNWRLCAETGWFCLVNAVTGYVFLCRGFEWRQEVGVVQRFMW</sequence>
<dbReference type="GO" id="GO:0106073">
    <property type="term" value="F:dolichyl pyrophosphate Glc2Man9GlcNAc2 alpha-1,2-glucosyltransferase activity"/>
    <property type="evidence" value="ECO:0007669"/>
    <property type="project" value="UniProtKB-EC"/>
</dbReference>
<dbReference type="GO" id="GO:0005789">
    <property type="term" value="C:endoplasmic reticulum membrane"/>
    <property type="evidence" value="ECO:0007669"/>
    <property type="project" value="UniProtKB-SubCell"/>
</dbReference>
<keyword evidence="6" id="KW-0328">Glycosyltransferase</keyword>
<evidence type="ECO:0000256" key="3">
    <source>
        <dbReference type="ARBA" id="ARBA00010600"/>
    </source>
</evidence>
<evidence type="ECO:0000313" key="18">
    <source>
        <dbReference type="Proteomes" id="UP000469559"/>
    </source>
</evidence>
<evidence type="ECO:0000313" key="17">
    <source>
        <dbReference type="EMBL" id="TVY14236.1"/>
    </source>
</evidence>
<dbReference type="EC" id="2.4.1.256" evidence="4"/>
<comment type="subcellular location">
    <subcellularLocation>
        <location evidence="1">Endoplasmic reticulum membrane</location>
        <topology evidence="1">Multi-pass membrane protein</topology>
    </subcellularLocation>
</comment>
<feature type="transmembrane region" description="Helical" evidence="16">
    <location>
        <begin position="375"/>
        <end position="393"/>
    </location>
</feature>
<evidence type="ECO:0000256" key="8">
    <source>
        <dbReference type="ARBA" id="ARBA00022692"/>
    </source>
</evidence>
<comment type="catalytic activity">
    <reaction evidence="14">
        <text>an alpha-D-Glc-(1-&gt;3)-alpha-D-Glc-(1-&gt;3)-alpha-D-Man-(1-&gt;2)-alpha-D-Man-(1-&gt;2)-alpha-D-Man-(1-&gt;3)-[alpha-D-Man-(1-&gt;2)-alpha-D-Man-(1-&gt;3)-[alpha-D-Man-(1-&gt;2)-alpha-D-Man-(1-&gt;6)]-alpha-D-Man-(1-&gt;6)]-beta-D-Man-(1-&gt;4)-beta-D-GlcNAc-(1-&gt;4)-alpha-D-GlcNAc-diphospho-di-trans,poly-cis-dolichol + a di-trans,poly-cis-dolichyl beta-D-glucosyl phosphate = a alpha-D-Glc-(1-&gt;2)-alpha-D-Glc-(1-&gt;3)-alpha-D-Glc-(1-&gt;3)-alpha-D-Man-(1-&gt;2)-alpha-D-Man-(1-&gt;2)-alpha-D-Man-(1-&gt;3)-[alpha-D-Man-(1-&gt;2)-alpha-D-Man-(1-&gt;3)-[alpha-D-Man-(1-&gt;2)-alpha-D-Man-(1-&gt;6)]-alpha-D-Man-(1-&gt;6)]-beta-D-Man-(1-&gt;4)-beta-D-GlcNAc-(1-&gt;4)-alpha-D-GlcNAc-diphospho-di-trans,poly-cis-dolichol + a di-trans,poly-cis-dolichyl phosphate + H(+)</text>
        <dbReference type="Rhea" id="RHEA:29543"/>
        <dbReference type="Rhea" id="RHEA-COMP:19498"/>
        <dbReference type="Rhea" id="RHEA-COMP:19502"/>
        <dbReference type="Rhea" id="RHEA-COMP:19512"/>
        <dbReference type="Rhea" id="RHEA-COMP:19522"/>
        <dbReference type="ChEBI" id="CHEBI:15378"/>
        <dbReference type="ChEBI" id="CHEBI:57525"/>
        <dbReference type="ChEBI" id="CHEBI:57683"/>
        <dbReference type="ChEBI" id="CHEBI:132522"/>
        <dbReference type="ChEBI" id="CHEBI:132523"/>
        <dbReference type="EC" id="2.4.1.256"/>
    </reaction>
    <physiologicalReaction direction="left-to-right" evidence="14">
        <dbReference type="Rhea" id="RHEA:29544"/>
    </physiologicalReaction>
</comment>
<dbReference type="GO" id="GO:0006488">
    <property type="term" value="P:dolichol-linked oligosaccharide biosynthetic process"/>
    <property type="evidence" value="ECO:0007669"/>
    <property type="project" value="InterPro"/>
</dbReference>
<keyword evidence="18" id="KW-1185">Reference proteome</keyword>
<feature type="transmembrane region" description="Helical" evidence="16">
    <location>
        <begin position="280"/>
        <end position="299"/>
    </location>
</feature>
<evidence type="ECO:0000256" key="14">
    <source>
        <dbReference type="ARBA" id="ARBA00048064"/>
    </source>
</evidence>
<evidence type="ECO:0000256" key="16">
    <source>
        <dbReference type="SAM" id="Phobius"/>
    </source>
</evidence>
<dbReference type="PANTHER" id="PTHR12989:SF10">
    <property type="entry name" value="DOL-P-GLC:GLC(2)MAN(9)GLCNAC(2)-PP-DOL ALPHA-1,2-GLUCOSYLTRANSFERASE-RELATED"/>
    <property type="match status" value="1"/>
</dbReference>
<feature type="transmembrane region" description="Helical" evidence="16">
    <location>
        <begin position="111"/>
        <end position="131"/>
    </location>
</feature>
<gene>
    <name evidence="17" type="primary">ALG10</name>
    <name evidence="17" type="ORF">LARI1_G006559</name>
</gene>
<evidence type="ECO:0000256" key="5">
    <source>
        <dbReference type="ARBA" id="ARBA00018512"/>
    </source>
</evidence>
<feature type="transmembrane region" description="Helical" evidence="16">
    <location>
        <begin position="20"/>
        <end position="41"/>
    </location>
</feature>
<dbReference type="InterPro" id="IPR016900">
    <property type="entry name" value="Alg10"/>
</dbReference>
<evidence type="ECO:0000256" key="7">
    <source>
        <dbReference type="ARBA" id="ARBA00022679"/>
    </source>
</evidence>
<evidence type="ECO:0000256" key="1">
    <source>
        <dbReference type="ARBA" id="ARBA00004477"/>
    </source>
</evidence>
<evidence type="ECO:0000256" key="2">
    <source>
        <dbReference type="ARBA" id="ARBA00004922"/>
    </source>
</evidence>
<protein>
    <recommendedName>
        <fullName evidence="5">Dol-P-Glc:Glc(2)Man(9)GlcNAc(2)-PP-Dol alpha-1,2-glucosyltransferase</fullName>
        <ecNumber evidence="4">2.4.1.256</ecNumber>
    </recommendedName>
    <alternativeName>
        <fullName evidence="12">Asparagine-linked glycosylation protein 10</fullName>
    </alternativeName>
</protein>
<keyword evidence="10 16" id="KW-1133">Transmembrane helix</keyword>
<comment type="caution">
    <text evidence="17">The sequence shown here is derived from an EMBL/GenBank/DDBJ whole genome shotgun (WGS) entry which is preliminary data.</text>
</comment>
<evidence type="ECO:0000256" key="9">
    <source>
        <dbReference type="ARBA" id="ARBA00022824"/>
    </source>
</evidence>
<keyword evidence="8 16" id="KW-0812">Transmembrane</keyword>
<dbReference type="AlphaFoldDB" id="A0A8T9B4G0"/>
<evidence type="ECO:0000256" key="4">
    <source>
        <dbReference type="ARBA" id="ARBA00011967"/>
    </source>
</evidence>
<evidence type="ECO:0000256" key="12">
    <source>
        <dbReference type="ARBA" id="ARBA00032069"/>
    </source>
</evidence>
<evidence type="ECO:0000256" key="15">
    <source>
        <dbReference type="SAM" id="MobiDB-lite"/>
    </source>
</evidence>
<dbReference type="EMBL" id="QGMF01000733">
    <property type="protein sequence ID" value="TVY14236.1"/>
    <property type="molecule type" value="Genomic_DNA"/>
</dbReference>
<organism evidence="17 18">
    <name type="scientific">Lachnellula arida</name>
    <dbReference type="NCBI Taxonomy" id="1316785"/>
    <lineage>
        <taxon>Eukaryota</taxon>
        <taxon>Fungi</taxon>
        <taxon>Dikarya</taxon>
        <taxon>Ascomycota</taxon>
        <taxon>Pezizomycotina</taxon>
        <taxon>Leotiomycetes</taxon>
        <taxon>Helotiales</taxon>
        <taxon>Lachnaceae</taxon>
        <taxon>Lachnellula</taxon>
    </lineage>
</organism>
<dbReference type="Pfam" id="PF04922">
    <property type="entry name" value="DIE2_ALG10"/>
    <property type="match status" value="1"/>
</dbReference>
<proteinExistence type="inferred from homology"/>
<feature type="transmembrane region" description="Helical" evidence="16">
    <location>
        <begin position="164"/>
        <end position="188"/>
    </location>
</feature>
<comment type="pathway">
    <text evidence="2">Protein modification; protein glycosylation.</text>
</comment>
<accession>A0A8T9B4G0</accession>